<comment type="caution">
    <text evidence="3">The sequence shown here is derived from an EMBL/GenBank/DDBJ whole genome shotgun (WGS) entry which is preliminary data.</text>
</comment>
<dbReference type="SUPFAM" id="SSF53474">
    <property type="entry name" value="alpha/beta-Hydrolases"/>
    <property type="match status" value="1"/>
</dbReference>
<accession>A0A1F7IBI5</accession>
<dbReference type="AlphaFoldDB" id="A0A1F7IBI5"/>
<feature type="domain" description="AB hydrolase-1" evidence="2">
    <location>
        <begin position="35"/>
        <end position="269"/>
    </location>
</feature>
<keyword evidence="1" id="KW-1133">Transmembrane helix</keyword>
<protein>
    <recommendedName>
        <fullName evidence="2">AB hydrolase-1 domain-containing protein</fullName>
    </recommendedName>
</protein>
<dbReference type="Proteomes" id="UP000179270">
    <property type="component" value="Unassembled WGS sequence"/>
</dbReference>
<sequence length="289" mass="33270">MTFIDEFINKHPVKSLTINNVVGKYISCGKSETGLIIFPGGGQDMYSSYDLIDVYEKKYKVISLSIAGFSDLKTFFTFINKILEIEKVNKIIVYGLSLGGFIAQHYVRVNKKRVIKLILVHTASTKSKTVIKKVIIPGKIAYFFLPIIPLTLLRFLVRKNAGKAQVGDLDVPSLWKKYSPKINLERRMEFINRFGLDFLNREYLNSFYRLGTNMEREEKTWNGNVFSGWSKNILIIKTSDDPLAQDDGMFKKYYPGAKVYIFHGTGHLTPFIQFEKMKKVIDDFLDLKN</sequence>
<dbReference type="Pfam" id="PF00561">
    <property type="entry name" value="Abhydrolase_1"/>
    <property type="match status" value="1"/>
</dbReference>
<dbReference type="InterPro" id="IPR029058">
    <property type="entry name" value="AB_hydrolase_fold"/>
</dbReference>
<dbReference type="EMBL" id="MGAF01000026">
    <property type="protein sequence ID" value="OGK40715.1"/>
    <property type="molecule type" value="Genomic_DNA"/>
</dbReference>
<name>A0A1F7IBI5_9BACT</name>
<organism evidence="3 4">
    <name type="scientific">Candidatus Roizmanbacteria bacterium RIFCSPLOWO2_01_FULL_35_13</name>
    <dbReference type="NCBI Taxonomy" id="1802055"/>
    <lineage>
        <taxon>Bacteria</taxon>
        <taxon>Candidatus Roizmaniibacteriota</taxon>
    </lineage>
</organism>
<evidence type="ECO:0000259" key="2">
    <source>
        <dbReference type="Pfam" id="PF00561"/>
    </source>
</evidence>
<reference evidence="3 4" key="1">
    <citation type="journal article" date="2016" name="Nat. Commun.">
        <title>Thousands of microbial genomes shed light on interconnected biogeochemical processes in an aquifer system.</title>
        <authorList>
            <person name="Anantharaman K."/>
            <person name="Brown C.T."/>
            <person name="Hug L.A."/>
            <person name="Sharon I."/>
            <person name="Castelle C.J."/>
            <person name="Probst A.J."/>
            <person name="Thomas B.C."/>
            <person name="Singh A."/>
            <person name="Wilkins M.J."/>
            <person name="Karaoz U."/>
            <person name="Brodie E.L."/>
            <person name="Williams K.H."/>
            <person name="Hubbard S.S."/>
            <person name="Banfield J.F."/>
        </authorList>
    </citation>
    <scope>NUCLEOTIDE SEQUENCE [LARGE SCALE GENOMIC DNA]</scope>
</reference>
<gene>
    <name evidence="3" type="ORF">A3A74_03810</name>
</gene>
<dbReference type="STRING" id="1802055.A3A74_03810"/>
<evidence type="ECO:0000313" key="4">
    <source>
        <dbReference type="Proteomes" id="UP000179270"/>
    </source>
</evidence>
<evidence type="ECO:0000256" key="1">
    <source>
        <dbReference type="SAM" id="Phobius"/>
    </source>
</evidence>
<evidence type="ECO:0000313" key="3">
    <source>
        <dbReference type="EMBL" id="OGK40715.1"/>
    </source>
</evidence>
<keyword evidence="1" id="KW-0812">Transmembrane</keyword>
<dbReference type="InterPro" id="IPR000073">
    <property type="entry name" value="AB_hydrolase_1"/>
</dbReference>
<feature type="transmembrane region" description="Helical" evidence="1">
    <location>
        <begin position="140"/>
        <end position="157"/>
    </location>
</feature>
<keyword evidence="1" id="KW-0472">Membrane</keyword>
<proteinExistence type="predicted"/>
<dbReference type="Gene3D" id="3.40.50.1820">
    <property type="entry name" value="alpha/beta hydrolase"/>
    <property type="match status" value="1"/>
</dbReference>